<evidence type="ECO:0000313" key="2">
    <source>
        <dbReference type="Proteomes" id="UP000177811"/>
    </source>
</evidence>
<protein>
    <submittedName>
        <fullName evidence="1">Uncharacterized protein</fullName>
    </submittedName>
</protein>
<gene>
    <name evidence="1" type="ORF">A3C16_03915</name>
</gene>
<reference evidence="1 2" key="1">
    <citation type="journal article" date="2016" name="Nat. Commun.">
        <title>Thousands of microbial genomes shed light on interconnected biogeochemical processes in an aquifer system.</title>
        <authorList>
            <person name="Anantharaman K."/>
            <person name="Brown C.T."/>
            <person name="Hug L.A."/>
            <person name="Sharon I."/>
            <person name="Castelle C.J."/>
            <person name="Probst A.J."/>
            <person name="Thomas B.C."/>
            <person name="Singh A."/>
            <person name="Wilkins M.J."/>
            <person name="Karaoz U."/>
            <person name="Brodie E.L."/>
            <person name="Williams K.H."/>
            <person name="Hubbard S.S."/>
            <person name="Banfield J.F."/>
        </authorList>
    </citation>
    <scope>NUCLEOTIDE SEQUENCE [LARGE SCALE GENOMIC DNA]</scope>
</reference>
<dbReference type="Proteomes" id="UP000177811">
    <property type="component" value="Unassembled WGS sequence"/>
</dbReference>
<name>A0A1G2KUT6_9BACT</name>
<proteinExistence type="predicted"/>
<comment type="caution">
    <text evidence="1">The sequence shown here is derived from an EMBL/GenBank/DDBJ whole genome shotgun (WGS) entry which is preliminary data.</text>
</comment>
<evidence type="ECO:0000313" key="1">
    <source>
        <dbReference type="EMBL" id="OHA02221.1"/>
    </source>
</evidence>
<organism evidence="1 2">
    <name type="scientific">Candidatus Sungbacteria bacterium RIFCSPHIGHO2_02_FULL_51_29</name>
    <dbReference type="NCBI Taxonomy" id="1802273"/>
    <lineage>
        <taxon>Bacteria</taxon>
        <taxon>Candidatus Sungiibacteriota</taxon>
    </lineage>
</organism>
<dbReference type="EMBL" id="MHQL01000041">
    <property type="protein sequence ID" value="OHA02221.1"/>
    <property type="molecule type" value="Genomic_DNA"/>
</dbReference>
<dbReference type="AlphaFoldDB" id="A0A1G2KUT6"/>
<sequence length="68" mass="7920">MMMSGKQIELIDESHFWRAFHAAWGNDRGNQERHSGYNKEAWMYVQAQVEKHFLDIKAPGNRVEGGDI</sequence>
<accession>A0A1G2KUT6</accession>